<comment type="caution">
    <text evidence="2">The sequence shown here is derived from an EMBL/GenBank/DDBJ whole genome shotgun (WGS) entry which is preliminary data.</text>
</comment>
<dbReference type="Proteomes" id="UP001224890">
    <property type="component" value="Unassembled WGS sequence"/>
</dbReference>
<dbReference type="GeneID" id="85452013"/>
<evidence type="ECO:0000256" key="1">
    <source>
        <dbReference type="SAM" id="MobiDB-lite"/>
    </source>
</evidence>
<feature type="region of interest" description="Disordered" evidence="1">
    <location>
        <begin position="86"/>
        <end position="119"/>
    </location>
</feature>
<evidence type="ECO:0000313" key="3">
    <source>
        <dbReference type="Proteomes" id="UP001224890"/>
    </source>
</evidence>
<gene>
    <name evidence="2" type="ORF">BDP55DRAFT_426207</name>
</gene>
<name>A0AAJ0ARF0_9PEZI</name>
<keyword evidence="3" id="KW-1185">Reference proteome</keyword>
<dbReference type="EMBL" id="JAHMHR010000009">
    <property type="protein sequence ID" value="KAK1688998.1"/>
    <property type="molecule type" value="Genomic_DNA"/>
</dbReference>
<dbReference type="RefSeq" id="XP_060432693.1">
    <property type="nucleotide sequence ID" value="XM_060567487.1"/>
</dbReference>
<accession>A0AAJ0ARF0</accession>
<evidence type="ECO:0000313" key="2">
    <source>
        <dbReference type="EMBL" id="KAK1688998.1"/>
    </source>
</evidence>
<organism evidence="2 3">
    <name type="scientific">Colletotrichum godetiae</name>
    <dbReference type="NCBI Taxonomy" id="1209918"/>
    <lineage>
        <taxon>Eukaryota</taxon>
        <taxon>Fungi</taxon>
        <taxon>Dikarya</taxon>
        <taxon>Ascomycota</taxon>
        <taxon>Pezizomycotina</taxon>
        <taxon>Sordariomycetes</taxon>
        <taxon>Hypocreomycetidae</taxon>
        <taxon>Glomerellales</taxon>
        <taxon>Glomerellaceae</taxon>
        <taxon>Colletotrichum</taxon>
        <taxon>Colletotrichum acutatum species complex</taxon>
    </lineage>
</organism>
<reference evidence="2" key="1">
    <citation type="submission" date="2021-06" db="EMBL/GenBank/DDBJ databases">
        <title>Comparative genomics, transcriptomics and evolutionary studies reveal genomic signatures of adaptation to plant cell wall in hemibiotrophic fungi.</title>
        <authorList>
            <consortium name="DOE Joint Genome Institute"/>
            <person name="Baroncelli R."/>
            <person name="Diaz J.F."/>
            <person name="Benocci T."/>
            <person name="Peng M."/>
            <person name="Battaglia E."/>
            <person name="Haridas S."/>
            <person name="Andreopoulos W."/>
            <person name="Labutti K."/>
            <person name="Pangilinan J."/>
            <person name="Floch G.L."/>
            <person name="Makela M.R."/>
            <person name="Henrissat B."/>
            <person name="Grigoriev I.V."/>
            <person name="Crouch J.A."/>
            <person name="De Vries R.P."/>
            <person name="Sukno S.A."/>
            <person name="Thon M.R."/>
        </authorList>
    </citation>
    <scope>NUCLEOTIDE SEQUENCE</scope>
    <source>
        <strain evidence="2">CBS 193.32</strain>
    </source>
</reference>
<sequence length="119" mass="13468">MKRPQMLQLGNLGKKMSHYFETRTTLALIHGWDIFSDVNKISGDKIISHMTAIHEMIKTSSSLLCHPLLLPTTFLRLHLTKAEIMSGQLNETNQKDSRRHSGRSAGEKNRQKTSASPQI</sequence>
<proteinExistence type="predicted"/>
<dbReference type="AlphaFoldDB" id="A0AAJ0ARF0"/>
<protein>
    <submittedName>
        <fullName evidence="2">Uncharacterized protein</fullName>
    </submittedName>
</protein>